<evidence type="ECO:0000313" key="2">
    <source>
        <dbReference type="Proteomes" id="UP000054337"/>
    </source>
</evidence>
<dbReference type="Proteomes" id="UP000054337">
    <property type="component" value="Unassembled WGS sequence"/>
</dbReference>
<gene>
    <name evidence="1" type="ORF">COCVIDRAFT_63506</name>
</gene>
<evidence type="ECO:0000313" key="1">
    <source>
        <dbReference type="EMBL" id="EUN27098.1"/>
    </source>
</evidence>
<dbReference type="EMBL" id="KI968733">
    <property type="protein sequence ID" value="EUN27098.1"/>
    <property type="molecule type" value="Genomic_DNA"/>
</dbReference>
<dbReference type="OrthoDB" id="3687216at2759"/>
<name>W7E9I0_BIPV3</name>
<dbReference type="RefSeq" id="XP_014556683.1">
    <property type="nucleotide sequence ID" value="XM_014701197.1"/>
</dbReference>
<dbReference type="GeneID" id="26257726"/>
<protein>
    <submittedName>
        <fullName evidence="1">Uncharacterized protein</fullName>
    </submittedName>
</protein>
<organism evidence="1 2">
    <name type="scientific">Bipolaris victoriae (strain FI3)</name>
    <name type="common">Victoria blight of oats agent</name>
    <name type="synonym">Cochliobolus victoriae</name>
    <dbReference type="NCBI Taxonomy" id="930091"/>
    <lineage>
        <taxon>Eukaryota</taxon>
        <taxon>Fungi</taxon>
        <taxon>Dikarya</taxon>
        <taxon>Ascomycota</taxon>
        <taxon>Pezizomycotina</taxon>
        <taxon>Dothideomycetes</taxon>
        <taxon>Pleosporomycetidae</taxon>
        <taxon>Pleosporales</taxon>
        <taxon>Pleosporineae</taxon>
        <taxon>Pleosporaceae</taxon>
        <taxon>Bipolaris</taxon>
    </lineage>
</organism>
<reference evidence="1 2" key="1">
    <citation type="journal article" date="2013" name="PLoS Genet.">
        <title>Comparative genome structure, secondary metabolite, and effector coding capacity across Cochliobolus pathogens.</title>
        <authorList>
            <person name="Condon B.J."/>
            <person name="Leng Y."/>
            <person name="Wu D."/>
            <person name="Bushley K.E."/>
            <person name="Ohm R.A."/>
            <person name="Otillar R."/>
            <person name="Martin J."/>
            <person name="Schackwitz W."/>
            <person name="Grimwood J."/>
            <person name="MohdZainudin N."/>
            <person name="Xue C."/>
            <person name="Wang R."/>
            <person name="Manning V.A."/>
            <person name="Dhillon B."/>
            <person name="Tu Z.J."/>
            <person name="Steffenson B.J."/>
            <person name="Salamov A."/>
            <person name="Sun H."/>
            <person name="Lowry S."/>
            <person name="LaButti K."/>
            <person name="Han J."/>
            <person name="Copeland A."/>
            <person name="Lindquist E."/>
            <person name="Barry K."/>
            <person name="Schmutz J."/>
            <person name="Baker S.E."/>
            <person name="Ciuffetti L.M."/>
            <person name="Grigoriev I.V."/>
            <person name="Zhong S."/>
            <person name="Turgeon B.G."/>
        </authorList>
    </citation>
    <scope>NUCLEOTIDE SEQUENCE [LARGE SCALE GENOMIC DNA]</scope>
    <source>
        <strain evidence="1 2">FI3</strain>
    </source>
</reference>
<dbReference type="HOGENOM" id="CLU_1079884_0_0_1"/>
<feature type="non-terminal residue" evidence="1">
    <location>
        <position position="258"/>
    </location>
</feature>
<proteinExistence type="predicted"/>
<accession>W7E9I0</accession>
<dbReference type="AlphaFoldDB" id="W7E9I0"/>
<sequence length="258" mass="29923">MDSSKEELFLMCEEARKECEDFIETCKIEDMGRGFWAPFWRSASQMSLSLTKSFLSVEMERSQPEWWNHEVIQRHLETIHRIRKYERKLRYLVHDKEIFPLPREDIRAAEPLELEVAVLGETKHSVVAARVMFLLRARKEGRSTFPSDGGLRYGGLDFSAFTVKWSLPRWYQFLCSNYTKEPWLPDWQAVVGLVGWVTYHERFLLQTIRGSCVEAGKIAADDRVVLFQTSIAYDMIGPDCKDCPVCQEEVAKTPAEGG</sequence>
<keyword evidence="2" id="KW-1185">Reference proteome</keyword>